<evidence type="ECO:0008006" key="4">
    <source>
        <dbReference type="Google" id="ProtNLM"/>
    </source>
</evidence>
<proteinExistence type="predicted"/>
<protein>
    <recommendedName>
        <fullName evidence="4">ENTH domain-containing protein</fullName>
    </recommendedName>
</protein>
<sequence length="364" mass="40818">MCIRTPPYNPRFSLLNQPRPKPCSPPCDIPSSIPTPEKKPHTSKFDKAMRVYTSHFSEKSMKKALKEATSQEEIPNSPTTIKTLIANGGPSVPLVKELQRLPLEYKPSHLEITASIHSELGNSIHNSSSVARRSVDLYGLRVWKGLCVVHELLRGLGKSGREEKRIEEGVKEELLWWFEVLGHDLGVNGEERGSGYGTLLKFYITYLRCLLASMSPARPLVSLKLTSQSSPAHSLLQAHQVLYLSSHTLRETLLRSITSPPSSTSGAKLDALRLVILDAWEFPVVHQKLVELMRKEGVCESLVSERECVFEKRREEVVGIVKRCEEMGLNLDLNLSIEKEQGSNGHVVEELESGIEKLRLRVES</sequence>
<reference evidence="2" key="1">
    <citation type="submission" date="2021-02" db="EMBL/GenBank/DDBJ databases">
        <title>Genome sequence Cadophora malorum strain M34.</title>
        <authorList>
            <person name="Stefanovic E."/>
            <person name="Vu D."/>
            <person name="Scully C."/>
            <person name="Dijksterhuis J."/>
            <person name="Roader J."/>
            <person name="Houbraken J."/>
        </authorList>
    </citation>
    <scope>NUCLEOTIDE SEQUENCE</scope>
    <source>
        <strain evidence="2">M34</strain>
    </source>
</reference>
<accession>A0A8H7W4N1</accession>
<organism evidence="2 3">
    <name type="scientific">Cadophora malorum</name>
    <dbReference type="NCBI Taxonomy" id="108018"/>
    <lineage>
        <taxon>Eukaryota</taxon>
        <taxon>Fungi</taxon>
        <taxon>Dikarya</taxon>
        <taxon>Ascomycota</taxon>
        <taxon>Pezizomycotina</taxon>
        <taxon>Leotiomycetes</taxon>
        <taxon>Helotiales</taxon>
        <taxon>Ploettnerulaceae</taxon>
        <taxon>Cadophora</taxon>
    </lineage>
</organism>
<evidence type="ECO:0000313" key="3">
    <source>
        <dbReference type="Proteomes" id="UP000664132"/>
    </source>
</evidence>
<feature type="compositionally biased region" description="Pro residues" evidence="1">
    <location>
        <begin position="19"/>
        <end position="28"/>
    </location>
</feature>
<gene>
    <name evidence="2" type="ORF">IFR04_014732</name>
</gene>
<dbReference type="EMBL" id="JAFJYH010000407">
    <property type="protein sequence ID" value="KAG4412138.1"/>
    <property type="molecule type" value="Genomic_DNA"/>
</dbReference>
<comment type="caution">
    <text evidence="2">The sequence shown here is derived from an EMBL/GenBank/DDBJ whole genome shotgun (WGS) entry which is preliminary data.</text>
</comment>
<dbReference type="Proteomes" id="UP000664132">
    <property type="component" value="Unassembled WGS sequence"/>
</dbReference>
<keyword evidence="3" id="KW-1185">Reference proteome</keyword>
<evidence type="ECO:0000313" key="2">
    <source>
        <dbReference type="EMBL" id="KAG4412138.1"/>
    </source>
</evidence>
<evidence type="ECO:0000256" key="1">
    <source>
        <dbReference type="SAM" id="MobiDB-lite"/>
    </source>
</evidence>
<dbReference type="OrthoDB" id="3561881at2759"/>
<name>A0A8H7W4N1_9HELO</name>
<feature type="region of interest" description="Disordered" evidence="1">
    <location>
        <begin position="1"/>
        <end position="44"/>
    </location>
</feature>
<dbReference type="AlphaFoldDB" id="A0A8H7W4N1"/>